<keyword evidence="4" id="KW-1185">Reference proteome</keyword>
<dbReference type="FunFam" id="3.30.420.10:FF:000032">
    <property type="entry name" value="Retrovirus-related Pol polyprotein from transposon 297-like Protein"/>
    <property type="match status" value="1"/>
</dbReference>
<evidence type="ECO:0000313" key="3">
    <source>
        <dbReference type="EMBL" id="GBN35834.1"/>
    </source>
</evidence>
<gene>
    <name evidence="3" type="primary">POL_309</name>
    <name evidence="3" type="ORF">AVEN_33762_1</name>
</gene>
<dbReference type="InterPro" id="IPR043502">
    <property type="entry name" value="DNA/RNA_pol_sf"/>
</dbReference>
<dbReference type="EC" id="2.7.7.49" evidence="1"/>
<accession>A0A4Y2NAX6</accession>
<dbReference type="OrthoDB" id="6434913at2759"/>
<dbReference type="Pfam" id="PF17921">
    <property type="entry name" value="Integrase_H2C2"/>
    <property type="match status" value="1"/>
</dbReference>
<dbReference type="SUPFAM" id="SSF56672">
    <property type="entry name" value="DNA/RNA polymerases"/>
    <property type="match status" value="1"/>
</dbReference>
<name>A0A4Y2NAX6_ARAVE</name>
<dbReference type="AlphaFoldDB" id="A0A4Y2NAX6"/>
<evidence type="ECO:0000256" key="1">
    <source>
        <dbReference type="ARBA" id="ARBA00012493"/>
    </source>
</evidence>
<protein>
    <recommendedName>
        <fullName evidence="1">RNA-directed DNA polymerase</fullName>
        <ecNumber evidence="1">2.7.7.49</ecNumber>
    </recommendedName>
</protein>
<evidence type="ECO:0000313" key="4">
    <source>
        <dbReference type="Proteomes" id="UP000499080"/>
    </source>
</evidence>
<dbReference type="EMBL" id="BGPR01008753">
    <property type="protein sequence ID" value="GBN35834.1"/>
    <property type="molecule type" value="Genomic_DNA"/>
</dbReference>
<dbReference type="InterPro" id="IPR001584">
    <property type="entry name" value="Integrase_cat-core"/>
</dbReference>
<organism evidence="3 4">
    <name type="scientific">Araneus ventricosus</name>
    <name type="common">Orbweaver spider</name>
    <name type="synonym">Epeira ventricosa</name>
    <dbReference type="NCBI Taxonomy" id="182803"/>
    <lineage>
        <taxon>Eukaryota</taxon>
        <taxon>Metazoa</taxon>
        <taxon>Ecdysozoa</taxon>
        <taxon>Arthropoda</taxon>
        <taxon>Chelicerata</taxon>
        <taxon>Arachnida</taxon>
        <taxon>Araneae</taxon>
        <taxon>Araneomorphae</taxon>
        <taxon>Entelegynae</taxon>
        <taxon>Araneoidea</taxon>
        <taxon>Araneidae</taxon>
        <taxon>Araneus</taxon>
    </lineage>
</organism>
<dbReference type="GO" id="GO:0015074">
    <property type="term" value="P:DNA integration"/>
    <property type="evidence" value="ECO:0007669"/>
    <property type="project" value="InterPro"/>
</dbReference>
<dbReference type="SUPFAM" id="SSF53098">
    <property type="entry name" value="Ribonuclease H-like"/>
    <property type="match status" value="1"/>
</dbReference>
<dbReference type="Gene3D" id="3.10.10.10">
    <property type="entry name" value="HIV Type 1 Reverse Transcriptase, subunit A, domain 1"/>
    <property type="match status" value="1"/>
</dbReference>
<dbReference type="InterPro" id="IPR050951">
    <property type="entry name" value="Retrovirus_Pol_polyprotein"/>
</dbReference>
<dbReference type="Gene3D" id="3.30.420.10">
    <property type="entry name" value="Ribonuclease H-like superfamily/Ribonuclease H"/>
    <property type="match status" value="1"/>
</dbReference>
<dbReference type="InterPro" id="IPR041588">
    <property type="entry name" value="Integrase_H2C2"/>
</dbReference>
<comment type="caution">
    <text evidence="3">The sequence shown here is derived from an EMBL/GenBank/DDBJ whole genome shotgun (WGS) entry which is preliminary data.</text>
</comment>
<dbReference type="InterPro" id="IPR012337">
    <property type="entry name" value="RNaseH-like_sf"/>
</dbReference>
<reference evidence="3 4" key="1">
    <citation type="journal article" date="2019" name="Sci. Rep.">
        <title>Orb-weaving spider Araneus ventricosus genome elucidates the spidroin gene catalogue.</title>
        <authorList>
            <person name="Kono N."/>
            <person name="Nakamura H."/>
            <person name="Ohtoshi R."/>
            <person name="Moran D.A.P."/>
            <person name="Shinohara A."/>
            <person name="Yoshida Y."/>
            <person name="Fujiwara M."/>
            <person name="Mori M."/>
            <person name="Tomita M."/>
            <person name="Arakawa K."/>
        </authorList>
    </citation>
    <scope>NUCLEOTIDE SEQUENCE [LARGE SCALE GENOMIC DNA]</scope>
</reference>
<evidence type="ECO:0000259" key="2">
    <source>
        <dbReference type="PROSITE" id="PS50994"/>
    </source>
</evidence>
<dbReference type="GO" id="GO:0003964">
    <property type="term" value="F:RNA-directed DNA polymerase activity"/>
    <property type="evidence" value="ECO:0007669"/>
    <property type="project" value="UniProtKB-EC"/>
</dbReference>
<proteinExistence type="predicted"/>
<dbReference type="PANTHER" id="PTHR37984:SF15">
    <property type="entry name" value="INTEGRASE CATALYTIC DOMAIN-CONTAINING PROTEIN"/>
    <property type="match status" value="1"/>
</dbReference>
<feature type="domain" description="Integrase catalytic" evidence="2">
    <location>
        <begin position="292"/>
        <end position="461"/>
    </location>
</feature>
<dbReference type="PROSITE" id="PS50994">
    <property type="entry name" value="INTEGRASE"/>
    <property type="match status" value="1"/>
</dbReference>
<dbReference type="Pfam" id="PF00665">
    <property type="entry name" value="rve"/>
    <property type="match status" value="1"/>
</dbReference>
<dbReference type="GO" id="GO:0042575">
    <property type="term" value="C:DNA polymerase complex"/>
    <property type="evidence" value="ECO:0007669"/>
    <property type="project" value="UniProtKB-ARBA"/>
</dbReference>
<dbReference type="PANTHER" id="PTHR37984">
    <property type="entry name" value="PROTEIN CBG26694"/>
    <property type="match status" value="1"/>
</dbReference>
<dbReference type="InterPro" id="IPR036397">
    <property type="entry name" value="RNaseH_sf"/>
</dbReference>
<dbReference type="Proteomes" id="UP000499080">
    <property type="component" value="Unassembled WGS sequence"/>
</dbReference>
<dbReference type="GO" id="GO:0003676">
    <property type="term" value="F:nucleic acid binding"/>
    <property type="evidence" value="ECO:0007669"/>
    <property type="project" value="InterPro"/>
</dbReference>
<sequence>MLKLVAANGSSKRTYGFKNKCLDLGFDRLFNWNFIVADVSRPILATDFLERYGLLVAIKNKKLIDVERNLTTRVHLSFGSSLGAIVLSRDSQFNKLLSKFPNLTNPSLNIVPMSHGTTHCILTKGPPVFSRARRLTPEKLKAVKKEFRNLVAQGICRLSKSPWASPIHLVPKKTEWRICGDYRRLNAVTEPDRYPLTRIQDFASELYEPRGTQLHCDVSTGNIRPYVPKLFRTTIINVIHSLAHSGAKATANAVKQRFIWTSLKKDCSEFCKRCIPCQKSKVGSHFISPNGDFSLPSAIFSYIRLDVVGPLPSSKGYKYCLTAVDRFTRWPEVFPMIDQTANTIAETFYSGWISRFGVPEVITTDQGRNFESDLLHSLTKYSGIYKIRTSAYNPAANGMVERFHRQLKDSLMCRFGSTERWVQQVLIDIRTAFEEDIDASSAEIVYGSNLRLPGQFLQDNSVKTEPSEYLDLFRQHFREQ</sequence>